<dbReference type="NCBIfam" id="NF002299">
    <property type="entry name" value="PRK01222.1-6"/>
    <property type="match status" value="1"/>
</dbReference>
<proteinExistence type="inferred from homology"/>
<evidence type="ECO:0000256" key="6">
    <source>
        <dbReference type="ARBA" id="ARBA00022822"/>
    </source>
</evidence>
<keyword evidence="12" id="KW-1185">Reference proteome</keyword>
<evidence type="ECO:0000256" key="7">
    <source>
        <dbReference type="ARBA" id="ARBA00023141"/>
    </source>
</evidence>
<dbReference type="PANTHER" id="PTHR42894:SF1">
    <property type="entry name" value="N-(5'-PHOSPHORIBOSYL)ANTHRANILATE ISOMERASE"/>
    <property type="match status" value="1"/>
</dbReference>
<comment type="catalytic activity">
    <reaction evidence="1 9">
        <text>N-(5-phospho-beta-D-ribosyl)anthranilate = 1-(2-carboxyphenylamino)-1-deoxy-D-ribulose 5-phosphate</text>
        <dbReference type="Rhea" id="RHEA:21540"/>
        <dbReference type="ChEBI" id="CHEBI:18277"/>
        <dbReference type="ChEBI" id="CHEBI:58613"/>
        <dbReference type="EC" id="5.3.1.24"/>
    </reaction>
</comment>
<evidence type="ECO:0000259" key="10">
    <source>
        <dbReference type="Pfam" id="PF00697"/>
    </source>
</evidence>
<keyword evidence="5 9" id="KW-0028">Amino-acid biosynthesis</keyword>
<evidence type="ECO:0000256" key="9">
    <source>
        <dbReference type="HAMAP-Rule" id="MF_00135"/>
    </source>
</evidence>
<dbReference type="SUPFAM" id="SSF51366">
    <property type="entry name" value="Ribulose-phoshate binding barrel"/>
    <property type="match status" value="1"/>
</dbReference>
<comment type="caution">
    <text evidence="11">The sequence shown here is derived from an EMBL/GenBank/DDBJ whole genome shotgun (WGS) entry which is preliminary data.</text>
</comment>
<dbReference type="CDD" id="cd00405">
    <property type="entry name" value="PRAI"/>
    <property type="match status" value="1"/>
</dbReference>
<reference evidence="11 12" key="1">
    <citation type="submission" date="2022-07" db="EMBL/GenBank/DDBJ databases">
        <authorList>
            <person name="Xamxidin M."/>
            <person name="Wu M."/>
        </authorList>
    </citation>
    <scope>NUCLEOTIDE SEQUENCE [LARGE SCALE GENOMIC DNA]</scope>
    <source>
        <strain evidence="11 12">NBRC 111650</strain>
    </source>
</reference>
<dbReference type="PANTHER" id="PTHR42894">
    <property type="entry name" value="N-(5'-PHOSPHORIBOSYL)ANTHRANILATE ISOMERASE"/>
    <property type="match status" value="1"/>
</dbReference>
<keyword evidence="6 9" id="KW-0822">Tryptophan biosynthesis</keyword>
<dbReference type="EMBL" id="JANIGO010000002">
    <property type="protein sequence ID" value="MCQ8895862.1"/>
    <property type="molecule type" value="Genomic_DNA"/>
</dbReference>
<dbReference type="HAMAP" id="MF_00135">
    <property type="entry name" value="PRAI"/>
    <property type="match status" value="1"/>
</dbReference>
<evidence type="ECO:0000256" key="3">
    <source>
        <dbReference type="ARBA" id="ARBA00012572"/>
    </source>
</evidence>
<keyword evidence="7 9" id="KW-0057">Aromatic amino acid biosynthesis</keyword>
<comment type="pathway">
    <text evidence="2 9">Amino-acid biosynthesis; L-tryptophan biosynthesis; L-tryptophan from chorismate: step 3/5.</text>
</comment>
<dbReference type="EC" id="5.3.1.24" evidence="3 9"/>
<name>A0ABT1WEB0_9BURK</name>
<dbReference type="NCBIfam" id="NF002298">
    <property type="entry name" value="PRK01222.1-4"/>
    <property type="match status" value="1"/>
</dbReference>
<evidence type="ECO:0000256" key="4">
    <source>
        <dbReference type="ARBA" id="ARBA00022272"/>
    </source>
</evidence>
<dbReference type="InterPro" id="IPR001240">
    <property type="entry name" value="PRAI_dom"/>
</dbReference>
<evidence type="ECO:0000256" key="5">
    <source>
        <dbReference type="ARBA" id="ARBA00022605"/>
    </source>
</evidence>
<evidence type="ECO:0000313" key="12">
    <source>
        <dbReference type="Proteomes" id="UP001204142"/>
    </source>
</evidence>
<gene>
    <name evidence="9" type="primary">trpF</name>
    <name evidence="11" type="ORF">NQT62_05340</name>
</gene>
<keyword evidence="8 9" id="KW-0413">Isomerase</keyword>
<dbReference type="InterPro" id="IPR044643">
    <property type="entry name" value="TrpF_fam"/>
</dbReference>
<dbReference type="RefSeq" id="WP_256763626.1">
    <property type="nucleotide sequence ID" value="NZ_JANIGO010000002.1"/>
</dbReference>
<feature type="domain" description="N-(5'phosphoribosyl) anthranilate isomerase (PRAI)" evidence="10">
    <location>
        <begin position="6"/>
        <end position="200"/>
    </location>
</feature>
<evidence type="ECO:0000256" key="2">
    <source>
        <dbReference type="ARBA" id="ARBA00004664"/>
    </source>
</evidence>
<evidence type="ECO:0000313" key="11">
    <source>
        <dbReference type="EMBL" id="MCQ8895862.1"/>
    </source>
</evidence>
<dbReference type="InterPro" id="IPR011060">
    <property type="entry name" value="RibuloseP-bd_barrel"/>
</dbReference>
<organism evidence="11 12">
    <name type="scientific">Limnobacter humi</name>
    <dbReference type="NCBI Taxonomy" id="1778671"/>
    <lineage>
        <taxon>Bacteria</taxon>
        <taxon>Pseudomonadati</taxon>
        <taxon>Pseudomonadota</taxon>
        <taxon>Betaproteobacteria</taxon>
        <taxon>Burkholderiales</taxon>
        <taxon>Burkholderiaceae</taxon>
        <taxon>Limnobacter</taxon>
    </lineage>
</organism>
<dbReference type="Proteomes" id="UP001204142">
    <property type="component" value="Unassembled WGS sequence"/>
</dbReference>
<dbReference type="GO" id="GO:0004640">
    <property type="term" value="F:phosphoribosylanthranilate isomerase activity"/>
    <property type="evidence" value="ECO:0007669"/>
    <property type="project" value="UniProtKB-EC"/>
</dbReference>
<evidence type="ECO:0000256" key="1">
    <source>
        <dbReference type="ARBA" id="ARBA00001164"/>
    </source>
</evidence>
<dbReference type="Pfam" id="PF00697">
    <property type="entry name" value="PRAI"/>
    <property type="match status" value="1"/>
</dbReference>
<dbReference type="InterPro" id="IPR013785">
    <property type="entry name" value="Aldolase_TIM"/>
</dbReference>
<sequence length="214" mass="23112">MRTRIKLCGLQTPDTVQACVQAGADAVGFVMYPPSPRHVSVEQAASLARYLGAWQTPVVLFVNPELDVVRQVIQAIPQVLLQFHGDEPPSFCEQFNRPYLKAIRMKADTDLMQASDMYQSAQALLVDSWSEAYGGSGHSFDWSLLPKPGALKQALVLSGGLDDANVGQAIRAVMPYGVDVSSGIESARGVKDHRKIARFCAAVQAADMNAQHGG</sequence>
<protein>
    <recommendedName>
        <fullName evidence="4 9">N-(5'-phosphoribosyl)anthranilate isomerase</fullName>
        <shortName evidence="9">PRAI</shortName>
        <ecNumber evidence="3 9">5.3.1.24</ecNumber>
    </recommendedName>
</protein>
<accession>A0ABT1WEB0</accession>
<comment type="similarity">
    <text evidence="9">Belongs to the TrpF family.</text>
</comment>
<dbReference type="Gene3D" id="3.20.20.70">
    <property type="entry name" value="Aldolase class I"/>
    <property type="match status" value="1"/>
</dbReference>
<evidence type="ECO:0000256" key="8">
    <source>
        <dbReference type="ARBA" id="ARBA00023235"/>
    </source>
</evidence>